<name>A0A6A6U337_9PEZI</name>
<comment type="similarity">
    <text evidence="1">Belongs to the GMC oxidoreductase family.</text>
</comment>
<dbReference type="Proteomes" id="UP000799302">
    <property type="component" value="Unassembled WGS sequence"/>
</dbReference>
<dbReference type="Pfam" id="PF05199">
    <property type="entry name" value="GMC_oxred_C"/>
    <property type="match status" value="1"/>
</dbReference>
<keyword evidence="3" id="KW-0274">FAD</keyword>
<accession>A0A6A6U337</accession>
<dbReference type="OrthoDB" id="269227at2759"/>
<dbReference type="PROSITE" id="PS50206">
    <property type="entry name" value="RHODANESE_3"/>
    <property type="match status" value="1"/>
</dbReference>
<dbReference type="AlphaFoldDB" id="A0A6A6U337"/>
<dbReference type="InterPro" id="IPR036188">
    <property type="entry name" value="FAD/NAD-bd_sf"/>
</dbReference>
<feature type="compositionally biased region" description="Pro residues" evidence="6">
    <location>
        <begin position="7"/>
        <end position="22"/>
    </location>
</feature>
<gene>
    <name evidence="8" type="ORF">BT63DRAFT_377737</name>
</gene>
<dbReference type="Gene3D" id="3.50.50.60">
    <property type="entry name" value="FAD/NAD(P)-binding domain"/>
    <property type="match status" value="2"/>
</dbReference>
<organism evidence="8 9">
    <name type="scientific">Microthyrium microscopicum</name>
    <dbReference type="NCBI Taxonomy" id="703497"/>
    <lineage>
        <taxon>Eukaryota</taxon>
        <taxon>Fungi</taxon>
        <taxon>Dikarya</taxon>
        <taxon>Ascomycota</taxon>
        <taxon>Pezizomycotina</taxon>
        <taxon>Dothideomycetes</taxon>
        <taxon>Dothideomycetes incertae sedis</taxon>
        <taxon>Microthyriales</taxon>
        <taxon>Microthyriaceae</taxon>
        <taxon>Microthyrium</taxon>
    </lineage>
</organism>
<proteinExistence type="inferred from homology"/>
<evidence type="ECO:0000313" key="8">
    <source>
        <dbReference type="EMBL" id="KAF2665538.1"/>
    </source>
</evidence>
<keyword evidence="4" id="KW-0560">Oxidoreductase</keyword>
<evidence type="ECO:0000256" key="3">
    <source>
        <dbReference type="ARBA" id="ARBA00022827"/>
    </source>
</evidence>
<keyword evidence="9" id="KW-1185">Reference proteome</keyword>
<dbReference type="InterPro" id="IPR000172">
    <property type="entry name" value="GMC_OxRdtase_N"/>
</dbReference>
<sequence length="759" mass="83102">MSAPEDTYPPGPYTPKPSPLHPAPSKDPLSKDQWRTFYALADTIVACIQPSSLAKPQVDYGVAENDYAMAFNKAEKFALAVGESRLAKEYMIERPSDNPLFRANAYRLLSSYVPKDLFDQLVLGLTLLNYRITGVFLTRRLGLFADQPVHIREEIVQSWSQSPLPIIRLLFKSLGLLVKQTWAKSSAPLHKMISFPRVPVHGTPAKGFEFSFIELPPGSQPEIIETDVVVVGSGCGGGVVAKNLAEAGHKVLVVDKAYHFSAEHFPMVESEGWVHLFHNGGFLFSKDSSTCVVAGQAWGGGGAVNWSASLQTQGYVRKEWSDAGLPFFTSYEFQHCLDSVCDRMGVSGDHITQNKNNDVLLEGARRLGWTAKVVPQNSGGKRHYCGYCTMGCAACEKQGPSVSFLPDAAQAGAKFIEGFDVDRVLFETDSKTGKKTAVGVQGSWLGRDEHGGVAGERRTKRKVIIKAKRVIISAGTMHTPTILMRSRLTNKHIGSNLKLHPVCVVGSVYDEEVRPWEGGILTAVVSNYENLDGKGHGVKLEATSMLPSTWLAFPVWRGSVDWKMLALNMKHMTGHISLARDEGSGSVYLDAHDGRPRFKYNPSRKDRRHILEGVIALAKLNYIAGAREIFTAIPGVPHFVRAPKPTTGEQEGCDASGINCPTFNAWLDKIRKVGLPDPDTTFFSAHQMGSCRMGASPKKGALDMYGRTWEADNLYVADASTFPSASGVNPMITNMAISEWVARNIVKDMKMGGKVKGKL</sequence>
<evidence type="ECO:0000256" key="5">
    <source>
        <dbReference type="PIRSR" id="PIRSR028937-1"/>
    </source>
</evidence>
<reference evidence="8" key="1">
    <citation type="journal article" date="2020" name="Stud. Mycol.">
        <title>101 Dothideomycetes genomes: a test case for predicting lifestyles and emergence of pathogens.</title>
        <authorList>
            <person name="Haridas S."/>
            <person name="Albert R."/>
            <person name="Binder M."/>
            <person name="Bloem J."/>
            <person name="Labutti K."/>
            <person name="Salamov A."/>
            <person name="Andreopoulos B."/>
            <person name="Baker S."/>
            <person name="Barry K."/>
            <person name="Bills G."/>
            <person name="Bluhm B."/>
            <person name="Cannon C."/>
            <person name="Castanera R."/>
            <person name="Culley D."/>
            <person name="Daum C."/>
            <person name="Ezra D."/>
            <person name="Gonzalez J."/>
            <person name="Henrissat B."/>
            <person name="Kuo A."/>
            <person name="Liang C."/>
            <person name="Lipzen A."/>
            <person name="Lutzoni F."/>
            <person name="Magnuson J."/>
            <person name="Mondo S."/>
            <person name="Nolan M."/>
            <person name="Ohm R."/>
            <person name="Pangilinan J."/>
            <person name="Park H.-J."/>
            <person name="Ramirez L."/>
            <person name="Alfaro M."/>
            <person name="Sun H."/>
            <person name="Tritt A."/>
            <person name="Yoshinaga Y."/>
            <person name="Zwiers L.-H."/>
            <person name="Turgeon B."/>
            <person name="Goodwin S."/>
            <person name="Spatafora J."/>
            <person name="Crous P."/>
            <person name="Grigoriev I."/>
        </authorList>
    </citation>
    <scope>NUCLEOTIDE SEQUENCE</scope>
    <source>
        <strain evidence="8">CBS 115976</strain>
    </source>
</reference>
<feature type="domain" description="Rhodanese" evidence="7">
    <location>
        <begin position="225"/>
        <end position="269"/>
    </location>
</feature>
<dbReference type="PANTHER" id="PTHR46056:SF12">
    <property type="entry name" value="LONG-CHAIN-ALCOHOL OXIDASE"/>
    <property type="match status" value="1"/>
</dbReference>
<evidence type="ECO:0000259" key="7">
    <source>
        <dbReference type="PROSITE" id="PS50206"/>
    </source>
</evidence>
<keyword evidence="2" id="KW-0285">Flavoprotein</keyword>
<dbReference type="EMBL" id="MU004240">
    <property type="protein sequence ID" value="KAF2665538.1"/>
    <property type="molecule type" value="Genomic_DNA"/>
</dbReference>
<evidence type="ECO:0000256" key="1">
    <source>
        <dbReference type="ARBA" id="ARBA00010790"/>
    </source>
</evidence>
<dbReference type="Pfam" id="PF00732">
    <property type="entry name" value="GMC_oxred_N"/>
    <property type="match status" value="1"/>
</dbReference>
<evidence type="ECO:0000256" key="2">
    <source>
        <dbReference type="ARBA" id="ARBA00022630"/>
    </source>
</evidence>
<evidence type="ECO:0000256" key="6">
    <source>
        <dbReference type="SAM" id="MobiDB-lite"/>
    </source>
</evidence>
<evidence type="ECO:0000256" key="4">
    <source>
        <dbReference type="ARBA" id="ARBA00023002"/>
    </source>
</evidence>
<protein>
    <submittedName>
        <fullName evidence="8">Long-chain fatty alcohol dehydrogenase</fullName>
    </submittedName>
</protein>
<dbReference type="InterPro" id="IPR007867">
    <property type="entry name" value="GMC_OxRtase_C"/>
</dbReference>
<dbReference type="GO" id="GO:0046577">
    <property type="term" value="F:long-chain-alcohol oxidase activity"/>
    <property type="evidence" value="ECO:0007669"/>
    <property type="project" value="UniProtKB-EC"/>
</dbReference>
<feature type="active site" description="Proton acceptor" evidence="5">
    <location>
        <position position="686"/>
    </location>
</feature>
<dbReference type="GO" id="GO:0016020">
    <property type="term" value="C:membrane"/>
    <property type="evidence" value="ECO:0007669"/>
    <property type="project" value="UniProtKB-SubCell"/>
</dbReference>
<dbReference type="InterPro" id="IPR001763">
    <property type="entry name" value="Rhodanese-like_dom"/>
</dbReference>
<dbReference type="SUPFAM" id="SSF51905">
    <property type="entry name" value="FAD/NAD(P)-binding domain"/>
    <property type="match status" value="1"/>
</dbReference>
<dbReference type="PANTHER" id="PTHR46056">
    <property type="entry name" value="LONG-CHAIN-ALCOHOL OXIDASE"/>
    <property type="match status" value="1"/>
</dbReference>
<feature type="region of interest" description="Disordered" evidence="6">
    <location>
        <begin position="1"/>
        <end position="28"/>
    </location>
</feature>
<evidence type="ECO:0000313" key="9">
    <source>
        <dbReference type="Proteomes" id="UP000799302"/>
    </source>
</evidence>
<dbReference type="GO" id="GO:0050660">
    <property type="term" value="F:flavin adenine dinucleotide binding"/>
    <property type="evidence" value="ECO:0007669"/>
    <property type="project" value="InterPro"/>
</dbReference>